<dbReference type="InterPro" id="IPR046848">
    <property type="entry name" value="E_motif"/>
</dbReference>
<evidence type="ECO:0000259" key="4">
    <source>
        <dbReference type="Pfam" id="PF14432"/>
    </source>
</evidence>
<feature type="repeat" description="PPR" evidence="3">
    <location>
        <begin position="253"/>
        <end position="283"/>
    </location>
</feature>
<feature type="domain" description="DYW" evidence="4">
    <location>
        <begin position="499"/>
        <end position="591"/>
    </location>
</feature>
<dbReference type="AlphaFoldDB" id="A0AAV1BVV9"/>
<evidence type="ECO:0000313" key="6">
    <source>
        <dbReference type="Proteomes" id="UP001161247"/>
    </source>
</evidence>
<evidence type="ECO:0000256" key="2">
    <source>
        <dbReference type="ARBA" id="ARBA00022737"/>
    </source>
</evidence>
<sequence length="591" mass="66448">MNENLADWQAIDAKRSPTQSSSYQLLRRAGDNLKLLEQVHANLIVNGRQHHLPLLTRLATSAIHAGAIFYAQKVLLTAPTVDSFLFSSLITTASKSHFPIHTIFFYRHMAAHNIPPTNYTYTSLIKSFSELRDKKASKMVHGHVIRKGFRLDRYVEAALVSLYSKIGELEFARKVFDGMPQRSLVAWNSMISCYEQNGLPEAAIEVFREMRESGVQFDSPTLASVLSACANVGALDLGIWIHEWIQNNDVHFDVILGTALIDMYAKCGNVIKAREVFDQMSEHNVVAWTALISAYGVNGCGKEATNLFRLMIDCGTNPNEVTFIAVLSACAHAGLIDEGREILASMRRFGQVPSTEHHVCMVDMFGKAGLLDEAFQYIKDLYTVQPAPAVWTALLSACKKHKSYDLGVHVADNLIAAEPESAGHYILLSNIYALAGKWERVEMVRDIVTGTQLKKVVGYSIVEIDQKEHFFRSGDVSHPETMAIRQFLDDMIQQIKAVGYVPMSQCMMQQMEEEDKELALRYHSEKLAIAFGLSKTTEGSTLRIVKNVRICEDCHMAVKLISLVYKREIIVRDNLRFHHFKDGSCSCLDYW</sequence>
<dbReference type="InterPro" id="IPR046960">
    <property type="entry name" value="PPR_At4g14850-like_plant"/>
</dbReference>
<dbReference type="Proteomes" id="UP001161247">
    <property type="component" value="Chromosome 1"/>
</dbReference>
<dbReference type="InterPro" id="IPR002885">
    <property type="entry name" value="PPR_rpt"/>
</dbReference>
<keyword evidence="2" id="KW-0677">Repeat</keyword>
<dbReference type="FunFam" id="1.25.40.10:FF:000090">
    <property type="entry name" value="Pentatricopeptide repeat-containing protein, chloroplastic"/>
    <property type="match status" value="1"/>
</dbReference>
<dbReference type="GO" id="GO:0008270">
    <property type="term" value="F:zinc ion binding"/>
    <property type="evidence" value="ECO:0007669"/>
    <property type="project" value="InterPro"/>
</dbReference>
<comment type="similarity">
    <text evidence="1">Belongs to the PPR family. PCMP-H subfamily.</text>
</comment>
<dbReference type="InterPro" id="IPR011990">
    <property type="entry name" value="TPR-like_helical_dom_sf"/>
</dbReference>
<evidence type="ECO:0000313" key="5">
    <source>
        <dbReference type="EMBL" id="CAI9087449.1"/>
    </source>
</evidence>
<feature type="repeat" description="PPR" evidence="3">
    <location>
        <begin position="284"/>
        <end position="318"/>
    </location>
</feature>
<evidence type="ECO:0000256" key="1">
    <source>
        <dbReference type="ARBA" id="ARBA00006643"/>
    </source>
</evidence>
<dbReference type="GO" id="GO:0003723">
    <property type="term" value="F:RNA binding"/>
    <property type="evidence" value="ECO:0007669"/>
    <property type="project" value="InterPro"/>
</dbReference>
<evidence type="ECO:0000256" key="3">
    <source>
        <dbReference type="PROSITE-ProRule" id="PRU00708"/>
    </source>
</evidence>
<feature type="repeat" description="PPR" evidence="3">
    <location>
        <begin position="183"/>
        <end position="217"/>
    </location>
</feature>
<keyword evidence="6" id="KW-1185">Reference proteome</keyword>
<dbReference type="Pfam" id="PF13812">
    <property type="entry name" value="PPR_3"/>
    <property type="match status" value="1"/>
</dbReference>
<dbReference type="FunFam" id="1.25.40.10:FF:000427">
    <property type="entry name" value="Pentatricopeptide repeat-containing protein chloroplastic"/>
    <property type="match status" value="1"/>
</dbReference>
<dbReference type="Gene3D" id="1.25.40.10">
    <property type="entry name" value="Tetratricopeptide repeat domain"/>
    <property type="match status" value="2"/>
</dbReference>
<organism evidence="5 6">
    <name type="scientific">Oldenlandia corymbosa var. corymbosa</name>
    <dbReference type="NCBI Taxonomy" id="529605"/>
    <lineage>
        <taxon>Eukaryota</taxon>
        <taxon>Viridiplantae</taxon>
        <taxon>Streptophyta</taxon>
        <taxon>Embryophyta</taxon>
        <taxon>Tracheophyta</taxon>
        <taxon>Spermatophyta</taxon>
        <taxon>Magnoliopsida</taxon>
        <taxon>eudicotyledons</taxon>
        <taxon>Gunneridae</taxon>
        <taxon>Pentapetalae</taxon>
        <taxon>asterids</taxon>
        <taxon>lamiids</taxon>
        <taxon>Gentianales</taxon>
        <taxon>Rubiaceae</taxon>
        <taxon>Rubioideae</taxon>
        <taxon>Spermacoceae</taxon>
        <taxon>Hedyotis-Oldenlandia complex</taxon>
        <taxon>Oldenlandia</taxon>
    </lineage>
</organism>
<dbReference type="PANTHER" id="PTHR47926:SF355">
    <property type="entry name" value="DYW DOMAIN-CONTAINING PROTEIN"/>
    <property type="match status" value="1"/>
</dbReference>
<dbReference type="NCBIfam" id="TIGR00756">
    <property type="entry name" value="PPR"/>
    <property type="match status" value="4"/>
</dbReference>
<feature type="repeat" description="PPR" evidence="3">
    <location>
        <begin position="319"/>
        <end position="353"/>
    </location>
</feature>
<dbReference type="EMBL" id="OX459118">
    <property type="protein sequence ID" value="CAI9087449.1"/>
    <property type="molecule type" value="Genomic_DNA"/>
</dbReference>
<name>A0AAV1BVV9_OLDCO</name>
<dbReference type="PROSITE" id="PS51375">
    <property type="entry name" value="PPR"/>
    <property type="match status" value="4"/>
</dbReference>
<proteinExistence type="inferred from homology"/>
<accession>A0AAV1BVV9</accession>
<dbReference type="InterPro" id="IPR032867">
    <property type="entry name" value="DYW_dom"/>
</dbReference>
<dbReference type="Pfam" id="PF13041">
    <property type="entry name" value="PPR_2"/>
    <property type="match status" value="2"/>
</dbReference>
<gene>
    <name evidence="5" type="ORF">OLC1_LOCUS284</name>
</gene>
<dbReference type="Pfam" id="PF14432">
    <property type="entry name" value="DYW_deaminase"/>
    <property type="match status" value="1"/>
</dbReference>
<dbReference type="PANTHER" id="PTHR47926">
    <property type="entry name" value="PENTATRICOPEPTIDE REPEAT-CONTAINING PROTEIN"/>
    <property type="match status" value="1"/>
</dbReference>
<reference evidence="5" key="1">
    <citation type="submission" date="2023-03" db="EMBL/GenBank/DDBJ databases">
        <authorList>
            <person name="Julca I."/>
        </authorList>
    </citation>
    <scope>NUCLEOTIDE SEQUENCE</scope>
</reference>
<dbReference type="GO" id="GO:0009451">
    <property type="term" value="P:RNA modification"/>
    <property type="evidence" value="ECO:0007669"/>
    <property type="project" value="InterPro"/>
</dbReference>
<dbReference type="Pfam" id="PF01535">
    <property type="entry name" value="PPR"/>
    <property type="match status" value="2"/>
</dbReference>
<protein>
    <submittedName>
        <fullName evidence="5">OLC1v1021520C1</fullName>
    </submittedName>
</protein>
<dbReference type="Pfam" id="PF20431">
    <property type="entry name" value="E_motif"/>
    <property type="match status" value="1"/>
</dbReference>